<accession>A0AAN5C2W0</accession>
<dbReference type="AlphaFoldDB" id="A0AAN5C2W0"/>
<dbReference type="Proteomes" id="UP001165205">
    <property type="component" value="Unassembled WGS sequence"/>
</dbReference>
<feature type="region of interest" description="Disordered" evidence="1">
    <location>
        <begin position="40"/>
        <end position="121"/>
    </location>
</feature>
<sequence length="241" mass="26147">MAATFFTTLIPGDGPCNYAKFMTKMCANFERVARAVVEREQKTFKSSDRHPQPVTPSVTTQGQNERSSPSKEQASHSSCTGNVDIPQIEGLPRINSSGYVVPESPSAASEDAPSGDLPAVSDPLLGGFSVSQPHESTSASIQQSYQYPMDDTFPAPMAHNIQQPELWQIPMTADWEFGGQFLSLFGPQFLDQGGSDVMSAMAGMTAPPMPSAPMNMGFNCEDSDNVDDYPAWMPRGFMNLF</sequence>
<evidence type="ECO:0000313" key="2">
    <source>
        <dbReference type="EMBL" id="GMG35641.1"/>
    </source>
</evidence>
<organism evidence="2 3">
    <name type="scientific">Aspergillus oryzae</name>
    <name type="common">Yellow koji mold</name>
    <dbReference type="NCBI Taxonomy" id="5062"/>
    <lineage>
        <taxon>Eukaryota</taxon>
        <taxon>Fungi</taxon>
        <taxon>Dikarya</taxon>
        <taxon>Ascomycota</taxon>
        <taxon>Pezizomycotina</taxon>
        <taxon>Eurotiomycetes</taxon>
        <taxon>Eurotiomycetidae</taxon>
        <taxon>Eurotiales</taxon>
        <taxon>Aspergillaceae</taxon>
        <taxon>Aspergillus</taxon>
        <taxon>Aspergillus subgen. Circumdati</taxon>
    </lineage>
</organism>
<protein>
    <submittedName>
        <fullName evidence="2">Unnamed protein product</fullName>
    </submittedName>
</protein>
<evidence type="ECO:0000256" key="1">
    <source>
        <dbReference type="SAM" id="MobiDB-lite"/>
    </source>
</evidence>
<reference evidence="2" key="1">
    <citation type="submission" date="2023-04" db="EMBL/GenBank/DDBJ databases">
        <title>Aspergillus oryzae NBRC 4228.</title>
        <authorList>
            <person name="Ichikawa N."/>
            <person name="Sato H."/>
            <person name="Tonouchi N."/>
        </authorList>
    </citation>
    <scope>NUCLEOTIDE SEQUENCE</scope>
    <source>
        <strain evidence="2">NBRC 4228</strain>
    </source>
</reference>
<proteinExistence type="predicted"/>
<evidence type="ECO:0000313" key="3">
    <source>
        <dbReference type="Proteomes" id="UP001165205"/>
    </source>
</evidence>
<comment type="caution">
    <text evidence="2">The sequence shown here is derived from an EMBL/GenBank/DDBJ whole genome shotgun (WGS) entry which is preliminary data.</text>
</comment>
<feature type="compositionally biased region" description="Low complexity" evidence="1">
    <location>
        <begin position="102"/>
        <end position="114"/>
    </location>
</feature>
<feature type="compositionally biased region" description="Polar residues" evidence="1">
    <location>
        <begin position="55"/>
        <end position="81"/>
    </location>
</feature>
<gene>
    <name evidence="2" type="ORF">Aory04_001083000</name>
</gene>
<feature type="compositionally biased region" description="Basic and acidic residues" evidence="1">
    <location>
        <begin position="40"/>
        <end position="51"/>
    </location>
</feature>
<dbReference type="EMBL" id="BSYA01000174">
    <property type="protein sequence ID" value="GMG35641.1"/>
    <property type="molecule type" value="Genomic_DNA"/>
</dbReference>
<name>A0AAN5C2W0_ASPOZ</name>